<comment type="caution">
    <text evidence="10">The sequence shown here is derived from an EMBL/GenBank/DDBJ whole genome shotgun (WGS) entry which is preliminary data.</text>
</comment>
<feature type="transmembrane region" description="Helical" evidence="7">
    <location>
        <begin position="349"/>
        <end position="376"/>
    </location>
</feature>
<organism evidence="10 11">
    <name type="scientific">Adhaeribacter aerolatus</name>
    <dbReference type="NCBI Taxonomy" id="670289"/>
    <lineage>
        <taxon>Bacteria</taxon>
        <taxon>Pseudomonadati</taxon>
        <taxon>Bacteroidota</taxon>
        <taxon>Cytophagia</taxon>
        <taxon>Cytophagales</taxon>
        <taxon>Hymenobacteraceae</taxon>
        <taxon>Adhaeribacter</taxon>
    </lineage>
</organism>
<evidence type="ECO:0000256" key="5">
    <source>
        <dbReference type="ARBA" id="ARBA00023136"/>
    </source>
</evidence>
<dbReference type="GO" id="GO:0005886">
    <property type="term" value="C:plasma membrane"/>
    <property type="evidence" value="ECO:0007669"/>
    <property type="project" value="UniProtKB-SubCell"/>
</dbReference>
<feature type="domain" description="MacB-like periplasmic core" evidence="9">
    <location>
        <begin position="38"/>
        <end position="238"/>
    </location>
</feature>
<comment type="similarity">
    <text evidence="6">Belongs to the ABC-4 integral membrane protein family.</text>
</comment>
<dbReference type="InterPro" id="IPR025857">
    <property type="entry name" value="MacB_PCD"/>
</dbReference>
<dbReference type="Pfam" id="PF12704">
    <property type="entry name" value="MacB_PCD"/>
    <property type="match status" value="1"/>
</dbReference>
<evidence type="ECO:0000256" key="2">
    <source>
        <dbReference type="ARBA" id="ARBA00022475"/>
    </source>
</evidence>
<evidence type="ECO:0000259" key="8">
    <source>
        <dbReference type="Pfam" id="PF02687"/>
    </source>
</evidence>
<keyword evidence="3 7" id="KW-0812">Transmembrane</keyword>
<reference evidence="10 11" key="1">
    <citation type="submission" date="2019-07" db="EMBL/GenBank/DDBJ databases">
        <title>Whole genome shotgun sequence of Adhaeribacter aerolatus NBRC 106133.</title>
        <authorList>
            <person name="Hosoyama A."/>
            <person name="Uohara A."/>
            <person name="Ohji S."/>
            <person name="Ichikawa N."/>
        </authorList>
    </citation>
    <scope>NUCLEOTIDE SEQUENCE [LARGE SCALE GENOMIC DNA]</scope>
    <source>
        <strain evidence="10 11">NBRC 106133</strain>
    </source>
</reference>
<dbReference type="InterPro" id="IPR003838">
    <property type="entry name" value="ABC3_permease_C"/>
</dbReference>
<name>A0A512B1B9_9BACT</name>
<feature type="domain" description="ABC3 transporter permease C-terminal" evidence="8">
    <location>
        <begin position="310"/>
        <end position="421"/>
    </location>
</feature>
<evidence type="ECO:0000256" key="1">
    <source>
        <dbReference type="ARBA" id="ARBA00004651"/>
    </source>
</evidence>
<keyword evidence="5 7" id="KW-0472">Membrane</keyword>
<evidence type="ECO:0000256" key="6">
    <source>
        <dbReference type="ARBA" id="ARBA00038076"/>
    </source>
</evidence>
<feature type="transmembrane region" description="Helical" evidence="7">
    <location>
        <begin position="39"/>
        <end position="59"/>
    </location>
</feature>
<evidence type="ECO:0000313" key="11">
    <source>
        <dbReference type="Proteomes" id="UP000321532"/>
    </source>
</evidence>
<evidence type="ECO:0000259" key="9">
    <source>
        <dbReference type="Pfam" id="PF12704"/>
    </source>
</evidence>
<dbReference type="Proteomes" id="UP000321532">
    <property type="component" value="Unassembled WGS sequence"/>
</dbReference>
<keyword evidence="4 7" id="KW-1133">Transmembrane helix</keyword>
<accession>A0A512B1B9</accession>
<keyword evidence="2" id="KW-1003">Cell membrane</keyword>
<evidence type="ECO:0000256" key="7">
    <source>
        <dbReference type="SAM" id="Phobius"/>
    </source>
</evidence>
<comment type="subcellular location">
    <subcellularLocation>
        <location evidence="1">Cell membrane</location>
        <topology evidence="1">Multi-pass membrane protein</topology>
    </subcellularLocation>
</comment>
<dbReference type="Pfam" id="PF02687">
    <property type="entry name" value="FtsX"/>
    <property type="match status" value="1"/>
</dbReference>
<evidence type="ECO:0000313" key="10">
    <source>
        <dbReference type="EMBL" id="GEO05607.1"/>
    </source>
</evidence>
<keyword evidence="11" id="KW-1185">Reference proteome</keyword>
<evidence type="ECO:0000256" key="3">
    <source>
        <dbReference type="ARBA" id="ARBA00022692"/>
    </source>
</evidence>
<feature type="transmembrane region" description="Helical" evidence="7">
    <location>
        <begin position="396"/>
        <end position="419"/>
    </location>
</feature>
<dbReference type="PANTHER" id="PTHR30572:SF4">
    <property type="entry name" value="ABC TRANSPORTER PERMEASE YTRF"/>
    <property type="match status" value="1"/>
</dbReference>
<dbReference type="AlphaFoldDB" id="A0A512B1B9"/>
<dbReference type="PANTHER" id="PTHR30572">
    <property type="entry name" value="MEMBRANE COMPONENT OF TRANSPORTER-RELATED"/>
    <property type="match status" value="1"/>
</dbReference>
<feature type="transmembrane region" description="Helical" evidence="7">
    <location>
        <begin position="306"/>
        <end position="328"/>
    </location>
</feature>
<dbReference type="InterPro" id="IPR050250">
    <property type="entry name" value="Macrolide_Exporter_MacB"/>
</dbReference>
<protein>
    <submittedName>
        <fullName evidence="10">ABC transporter permease</fullName>
    </submittedName>
</protein>
<evidence type="ECO:0000256" key="4">
    <source>
        <dbReference type="ARBA" id="ARBA00022989"/>
    </source>
</evidence>
<sequence length="428" mass="47845">MPIFIKISFENKVVIYFRLIFESFRFAWQALKANLMRTILSLLGVTIGIFAIISVFTIVDSLERNIRNSVNFLGNNVIYIQKFPWAFGGDYPWWKYFKRPSGNIREFRLLDRKLENDEGVAIFWVRGGNTLKYRNNSMSDVNLQGVSYQFNRVSDVPVEQGRYFTVADVDAGRNVIILGYQIAHNLFRDQEPLGKTIKIKGLKFTVIGVMEKQGDSFLGMPTNDKNAFLPYGAFNKLFSIGQQGLEPVIAIKGRETDIGLLELEYEIRGVMRNIRGLKPRDEDNFALNRPELVANQISSMFQVIGLAGWVIGGFSILVGGFGIANIMFVSVKERTNIIGIQKSLGAKNYFVLFQFLFESVFLSLIGGGIGILLVFLLTLIPQDTMEILLSVGNITLGLGVSVVIGVLSGIIPAILASNLDPVIAIRSK</sequence>
<dbReference type="EMBL" id="BJYS01000025">
    <property type="protein sequence ID" value="GEO05607.1"/>
    <property type="molecule type" value="Genomic_DNA"/>
</dbReference>
<dbReference type="GO" id="GO:0022857">
    <property type="term" value="F:transmembrane transporter activity"/>
    <property type="evidence" value="ECO:0007669"/>
    <property type="project" value="TreeGrafter"/>
</dbReference>
<gene>
    <name evidence="10" type="ORF">AAE02nite_32710</name>
</gene>
<proteinExistence type="inferred from homology"/>